<comment type="caution">
    <text evidence="1">The sequence shown here is derived from an EMBL/GenBank/DDBJ whole genome shotgun (WGS) entry which is preliminary data.</text>
</comment>
<reference evidence="1 2" key="1">
    <citation type="journal article" date="2014" name="BMC Genomics">
        <title>Comparison of environmental and isolate Sulfobacillus genomes reveals diverse carbon, sulfur, nitrogen, and hydrogen metabolisms.</title>
        <authorList>
            <person name="Justice N.B."/>
            <person name="Norman A."/>
            <person name="Brown C.T."/>
            <person name="Singh A."/>
            <person name="Thomas B.C."/>
            <person name="Banfield J.F."/>
        </authorList>
    </citation>
    <scope>NUCLEOTIDE SEQUENCE [LARGE SCALE GENOMIC DNA]</scope>
    <source>
        <strain evidence="1">AMDSBA3</strain>
    </source>
</reference>
<dbReference type="AlphaFoldDB" id="A0A2T2WI95"/>
<evidence type="ECO:0000313" key="2">
    <source>
        <dbReference type="Proteomes" id="UP000241848"/>
    </source>
</evidence>
<evidence type="ECO:0008006" key="3">
    <source>
        <dbReference type="Google" id="ProtNLM"/>
    </source>
</evidence>
<dbReference type="Gene3D" id="3.40.50.150">
    <property type="entry name" value="Vaccinia Virus protein VP39"/>
    <property type="match status" value="1"/>
</dbReference>
<proteinExistence type="predicted"/>
<organism evidence="1 2">
    <name type="scientific">Sulfobacillus acidophilus</name>
    <dbReference type="NCBI Taxonomy" id="53633"/>
    <lineage>
        <taxon>Bacteria</taxon>
        <taxon>Bacillati</taxon>
        <taxon>Bacillota</taxon>
        <taxon>Clostridia</taxon>
        <taxon>Eubacteriales</taxon>
        <taxon>Clostridiales Family XVII. Incertae Sedis</taxon>
        <taxon>Sulfobacillus</taxon>
    </lineage>
</organism>
<evidence type="ECO:0000313" key="1">
    <source>
        <dbReference type="EMBL" id="PSR21961.1"/>
    </source>
</evidence>
<gene>
    <name evidence="1" type="ORF">C7B45_08710</name>
</gene>
<dbReference type="InterPro" id="IPR029063">
    <property type="entry name" value="SAM-dependent_MTases_sf"/>
</dbReference>
<dbReference type="SUPFAM" id="SSF53335">
    <property type="entry name" value="S-adenosyl-L-methionine-dependent methyltransferases"/>
    <property type="match status" value="1"/>
</dbReference>
<dbReference type="Proteomes" id="UP000241848">
    <property type="component" value="Unassembled WGS sequence"/>
</dbReference>
<sequence length="214" mass="23979">MGALHERAVQGDWVNLEVLYRIFPSSRMQRQAWRQACEAIDAALLARGHRGLPALIPGLVHARLATALLASGYRSKRDLQARKFLCLGCHAGLEVRMLRDFAAMRALGVEIRQDVVKASVTAGLVTQEDIVAQDFWEYLRFGEHEMFDTVMVLAPQQLILQQLWELSQSRLSPGGQMVVVAQDTDILSVPHETAIGPAMEGTMCWYRLTCNTEF</sequence>
<protein>
    <recommendedName>
        <fullName evidence="3">Methyltransferase type 11 domain-containing protein</fullName>
    </recommendedName>
</protein>
<dbReference type="EMBL" id="PXYV01000024">
    <property type="protein sequence ID" value="PSR21961.1"/>
    <property type="molecule type" value="Genomic_DNA"/>
</dbReference>
<name>A0A2T2WI95_9FIRM</name>
<accession>A0A2T2WI95</accession>